<gene>
    <name evidence="6" type="primary">lepB</name>
    <name evidence="6" type="ORF">HCK00_17530</name>
</gene>
<evidence type="ECO:0000256" key="1">
    <source>
        <dbReference type="ARBA" id="ARBA00004401"/>
    </source>
</evidence>
<dbReference type="PRINTS" id="PR00727">
    <property type="entry name" value="LEADERPTASE"/>
</dbReference>
<comment type="caution">
    <text evidence="6">The sequence shown here is derived from an EMBL/GenBank/DDBJ whole genome shotgun (WGS) entry which is preliminary data.</text>
</comment>
<sequence length="259" mass="25882">MSTAERTAVRAGGTPGRAVSGIAVALGCVLFLGGFAWAALLYRPYAVPTDSMEPTVAAGDRVLAQRVDGGEVRRGDVVVFTDPAWGDLPMVKRVVGTGGDTVACCDRQGRLTVNGEPIEEPYLRGSGSGSVRGAADSPAPPASPTEFTAAVPENGVFLLGDARGSSLDSREHLTDGGQGSVPVSAISSRVDAVVWPAGSAGRLARPAAFAALPGGVSAPGPLFPLALAVGGGAGLVLAGAAYGPLAGQLARRRAEAARA</sequence>
<proteinExistence type="inferred from homology"/>
<keyword evidence="7" id="KW-1185">Reference proteome</keyword>
<feature type="region of interest" description="Disordered" evidence="4">
    <location>
        <begin position="116"/>
        <end position="144"/>
    </location>
</feature>
<keyword evidence="3" id="KW-1133">Transmembrane helix</keyword>
<dbReference type="Pfam" id="PF10502">
    <property type="entry name" value="Peptidase_S26"/>
    <property type="match status" value="1"/>
</dbReference>
<evidence type="ECO:0000256" key="2">
    <source>
        <dbReference type="ARBA" id="ARBA00009370"/>
    </source>
</evidence>
<dbReference type="NCBIfam" id="TIGR02227">
    <property type="entry name" value="sigpep_I_bact"/>
    <property type="match status" value="1"/>
</dbReference>
<organism evidence="6 7">
    <name type="scientific">Streptomyces zingiberis</name>
    <dbReference type="NCBI Taxonomy" id="2053010"/>
    <lineage>
        <taxon>Bacteria</taxon>
        <taxon>Bacillati</taxon>
        <taxon>Actinomycetota</taxon>
        <taxon>Actinomycetes</taxon>
        <taxon>Kitasatosporales</taxon>
        <taxon>Streptomycetaceae</taxon>
        <taxon>Streptomyces</taxon>
    </lineage>
</organism>
<dbReference type="EC" id="3.4.21.89" evidence="3"/>
<dbReference type="PROSITE" id="PS51257">
    <property type="entry name" value="PROKAR_LIPOPROTEIN"/>
    <property type="match status" value="1"/>
</dbReference>
<dbReference type="PANTHER" id="PTHR43390:SF1">
    <property type="entry name" value="CHLOROPLAST PROCESSING PEPTIDASE"/>
    <property type="match status" value="1"/>
</dbReference>
<name>A0ABX1BXB0_9ACTN</name>
<dbReference type="Gene3D" id="2.10.109.10">
    <property type="entry name" value="Umud Fragment, subunit A"/>
    <property type="match status" value="1"/>
</dbReference>
<feature type="transmembrane region" description="Helical" evidence="3">
    <location>
        <begin position="222"/>
        <end position="243"/>
    </location>
</feature>
<keyword evidence="3" id="KW-0472">Membrane</keyword>
<dbReference type="InterPro" id="IPR019533">
    <property type="entry name" value="Peptidase_S26"/>
</dbReference>
<dbReference type="CDD" id="cd06530">
    <property type="entry name" value="S26_SPase_I"/>
    <property type="match status" value="1"/>
</dbReference>
<accession>A0ABX1BXB0</accession>
<evidence type="ECO:0000256" key="3">
    <source>
        <dbReference type="RuleBase" id="RU362042"/>
    </source>
</evidence>
<comment type="similarity">
    <text evidence="2 3">Belongs to the peptidase S26 family.</text>
</comment>
<feature type="transmembrane region" description="Helical" evidence="3">
    <location>
        <begin position="21"/>
        <end position="42"/>
    </location>
</feature>
<comment type="catalytic activity">
    <reaction evidence="3">
        <text>Cleavage of hydrophobic, N-terminal signal or leader sequences from secreted and periplasmic proteins.</text>
        <dbReference type="EC" id="3.4.21.89"/>
    </reaction>
</comment>
<dbReference type="InterPro" id="IPR036286">
    <property type="entry name" value="LexA/Signal_pep-like_sf"/>
</dbReference>
<comment type="subcellular location">
    <subcellularLocation>
        <location evidence="1">Cell membrane</location>
        <topology evidence="1">Single-pass type II membrane protein</topology>
    </subcellularLocation>
    <subcellularLocation>
        <location evidence="3">Membrane</location>
        <topology evidence="3">Single-pass type II membrane protein</topology>
    </subcellularLocation>
</comment>
<dbReference type="InterPro" id="IPR000223">
    <property type="entry name" value="Pept_S26A_signal_pept_1"/>
</dbReference>
<comment type="caution">
    <text evidence="3">Lacks conserved residue(s) required for the propagation of feature annotation.</text>
</comment>
<dbReference type="PANTHER" id="PTHR43390">
    <property type="entry name" value="SIGNAL PEPTIDASE I"/>
    <property type="match status" value="1"/>
</dbReference>
<keyword evidence="3 6" id="KW-0378">Hydrolase</keyword>
<evidence type="ECO:0000313" key="6">
    <source>
        <dbReference type="EMBL" id="NJQ02295.1"/>
    </source>
</evidence>
<protein>
    <recommendedName>
        <fullName evidence="3">Signal peptidase I</fullName>
        <ecNumber evidence="3">3.4.21.89</ecNumber>
    </recommendedName>
</protein>
<evidence type="ECO:0000256" key="4">
    <source>
        <dbReference type="SAM" id="MobiDB-lite"/>
    </source>
</evidence>
<keyword evidence="3" id="KW-0812">Transmembrane</keyword>
<dbReference type="SUPFAM" id="SSF51306">
    <property type="entry name" value="LexA/Signal peptidase"/>
    <property type="match status" value="1"/>
</dbReference>
<dbReference type="RefSeq" id="WP_168102924.1">
    <property type="nucleotide sequence ID" value="NZ_JAATEN010000013.1"/>
</dbReference>
<feature type="domain" description="Peptidase S26" evidence="5">
    <location>
        <begin position="29"/>
        <end position="195"/>
    </location>
</feature>
<dbReference type="GO" id="GO:0009003">
    <property type="term" value="F:signal peptidase activity"/>
    <property type="evidence" value="ECO:0007669"/>
    <property type="project" value="UniProtKB-EC"/>
</dbReference>
<keyword evidence="3" id="KW-0645">Protease</keyword>
<dbReference type="Proteomes" id="UP000695264">
    <property type="component" value="Unassembled WGS sequence"/>
</dbReference>
<dbReference type="EMBL" id="JAATEN010000013">
    <property type="protein sequence ID" value="NJQ02295.1"/>
    <property type="molecule type" value="Genomic_DNA"/>
</dbReference>
<evidence type="ECO:0000313" key="7">
    <source>
        <dbReference type="Proteomes" id="UP000695264"/>
    </source>
</evidence>
<evidence type="ECO:0000259" key="5">
    <source>
        <dbReference type="Pfam" id="PF10502"/>
    </source>
</evidence>
<reference evidence="6 7" key="1">
    <citation type="submission" date="2020-03" db="EMBL/GenBank/DDBJ databases">
        <title>WGS of actinomycetes isolated from Thailand.</title>
        <authorList>
            <person name="Thawai C."/>
        </authorList>
    </citation>
    <scope>NUCLEOTIDE SEQUENCE [LARGE SCALE GENOMIC DNA]</scope>
    <source>
        <strain evidence="6 7">PLAI 1-29</strain>
    </source>
</reference>